<feature type="transmembrane region" description="Helical" evidence="7">
    <location>
        <begin position="235"/>
        <end position="254"/>
    </location>
</feature>
<proteinExistence type="predicted"/>
<name>A0ABS5PDR0_9FLAO</name>
<feature type="transmembrane region" description="Helical" evidence="7">
    <location>
        <begin position="358"/>
        <end position="381"/>
    </location>
</feature>
<feature type="transmembrane region" description="Helical" evidence="7">
    <location>
        <begin position="416"/>
        <end position="434"/>
    </location>
</feature>
<feature type="transmembrane region" description="Helical" evidence="7">
    <location>
        <begin position="324"/>
        <end position="346"/>
    </location>
</feature>
<feature type="transmembrane region" description="Helical" evidence="7">
    <location>
        <begin position="49"/>
        <end position="72"/>
    </location>
</feature>
<feature type="transmembrane region" description="Helical" evidence="7">
    <location>
        <begin position="194"/>
        <end position="215"/>
    </location>
</feature>
<evidence type="ECO:0000256" key="7">
    <source>
        <dbReference type="SAM" id="Phobius"/>
    </source>
</evidence>
<evidence type="ECO:0000256" key="3">
    <source>
        <dbReference type="ARBA" id="ARBA00022475"/>
    </source>
</evidence>
<evidence type="ECO:0000256" key="2">
    <source>
        <dbReference type="ARBA" id="ARBA00022448"/>
    </source>
</evidence>
<comment type="subcellular location">
    <subcellularLocation>
        <location evidence="1">Cell membrane</location>
        <topology evidence="1">Multi-pass membrane protein</topology>
    </subcellularLocation>
</comment>
<evidence type="ECO:0000256" key="1">
    <source>
        <dbReference type="ARBA" id="ARBA00004651"/>
    </source>
</evidence>
<gene>
    <name evidence="8" type="ORF">KHA90_15520</name>
</gene>
<dbReference type="InterPro" id="IPR048279">
    <property type="entry name" value="MdtK-like"/>
</dbReference>
<evidence type="ECO:0000313" key="9">
    <source>
        <dbReference type="Proteomes" id="UP000722625"/>
    </source>
</evidence>
<keyword evidence="2" id="KW-0813">Transport</keyword>
<dbReference type="Pfam" id="PF01554">
    <property type="entry name" value="MatE"/>
    <property type="match status" value="2"/>
</dbReference>
<sequence length="450" mass="49886">MSKPLDIKNDNLWKLMWTMSLPGIIATIVISLNTFIDSLYIGYFIGADALAGISLVIPLTILITAVMVMIASGSASVLSRAIGSDNKVIQQKVLSNLFTMSVIASALLMPIGFLFSDELLSLMGGKGKVLRYGSDFYKIWSFGIFFTIFGLSANGLIRAEGKIKQAMRFSIISVVLNIVLAPILIHYANFGIKGAALASIIAMTVYAFLTLRYFLSGKASFETGKIRFKIDTEMLKNVFTIGLSAFFIQGTNFIRQVFIFKTVAHYGTDWDLAFFSTVFRIFTFSVMPVFGLLQVLQPVVGINYGAGNYERCVKAVGVFRTGGILFLLLIWIPLTLFPSSIVSIMLPDQVLSAQEIEYFRTILFIIPFFPIGTSGIIFFQAIGKGKKSSFISIGRELILFIPLILILPFYYGTSGIYYSIVIENFLYLTILFLLTSYEFKKLRVNALAVG</sequence>
<organism evidence="8 9">
    <name type="scientific">Flavobacterium psychroterrae</name>
    <dbReference type="NCBI Taxonomy" id="2133767"/>
    <lineage>
        <taxon>Bacteria</taxon>
        <taxon>Pseudomonadati</taxon>
        <taxon>Bacteroidota</taxon>
        <taxon>Flavobacteriia</taxon>
        <taxon>Flavobacteriales</taxon>
        <taxon>Flavobacteriaceae</taxon>
        <taxon>Flavobacterium</taxon>
    </lineage>
</organism>
<feature type="transmembrane region" description="Helical" evidence="7">
    <location>
        <begin position="93"/>
        <end position="116"/>
    </location>
</feature>
<feature type="transmembrane region" description="Helical" evidence="7">
    <location>
        <begin position="21"/>
        <end position="43"/>
    </location>
</feature>
<dbReference type="Proteomes" id="UP000722625">
    <property type="component" value="Unassembled WGS sequence"/>
</dbReference>
<keyword evidence="9" id="KW-1185">Reference proteome</keyword>
<dbReference type="EMBL" id="JAGYVZ010000014">
    <property type="protein sequence ID" value="MBS7232428.1"/>
    <property type="molecule type" value="Genomic_DNA"/>
</dbReference>
<dbReference type="PANTHER" id="PTHR43823">
    <property type="entry name" value="SPORULATION PROTEIN YKVU"/>
    <property type="match status" value="1"/>
</dbReference>
<accession>A0ABS5PDR0</accession>
<dbReference type="InterPro" id="IPR002528">
    <property type="entry name" value="MATE_fam"/>
</dbReference>
<feature type="transmembrane region" description="Helical" evidence="7">
    <location>
        <begin position="274"/>
        <end position="293"/>
    </location>
</feature>
<dbReference type="PANTHER" id="PTHR43823:SF3">
    <property type="entry name" value="MULTIDRUG EXPORT PROTEIN MEPA"/>
    <property type="match status" value="1"/>
</dbReference>
<feature type="transmembrane region" description="Helical" evidence="7">
    <location>
        <begin position="136"/>
        <end position="157"/>
    </location>
</feature>
<feature type="transmembrane region" description="Helical" evidence="7">
    <location>
        <begin position="393"/>
        <end position="410"/>
    </location>
</feature>
<comment type="caution">
    <text evidence="8">The sequence shown here is derived from an EMBL/GenBank/DDBJ whole genome shotgun (WGS) entry which is preliminary data.</text>
</comment>
<reference evidence="8 9" key="1">
    <citation type="journal article" date="2018" name="Int. J. Syst. Evol. Microbiol.">
        <title>Flavobacterium chryseum sp. nov. and Flavobacterium psychroterrae sp. nov., novel environmental bacteria isolated from Antarctica.</title>
        <authorList>
            <person name="Kralova S."/>
            <person name="Svec P."/>
            <person name="Busse H.J."/>
            <person name="Stankova E."/>
            <person name="Vaczi P."/>
            <person name="Sedlacek I."/>
        </authorList>
    </citation>
    <scope>NUCLEOTIDE SEQUENCE [LARGE SCALE GENOMIC DNA]</scope>
    <source>
        <strain evidence="8 9">CCM 8827</strain>
    </source>
</reference>
<protein>
    <submittedName>
        <fullName evidence="8">Polysaccharide biosynthesis C-terminal domain-containing protein</fullName>
    </submittedName>
</protein>
<evidence type="ECO:0000256" key="4">
    <source>
        <dbReference type="ARBA" id="ARBA00022692"/>
    </source>
</evidence>
<dbReference type="PIRSF" id="PIRSF006603">
    <property type="entry name" value="DinF"/>
    <property type="match status" value="1"/>
</dbReference>
<dbReference type="RefSeq" id="WP_213302280.1">
    <property type="nucleotide sequence ID" value="NZ_JAGYVZ010000014.1"/>
</dbReference>
<keyword evidence="3" id="KW-1003">Cell membrane</keyword>
<feature type="transmembrane region" description="Helical" evidence="7">
    <location>
        <begin position="169"/>
        <end position="188"/>
    </location>
</feature>
<keyword evidence="5 7" id="KW-1133">Transmembrane helix</keyword>
<dbReference type="InterPro" id="IPR051327">
    <property type="entry name" value="MATE_MepA_subfamily"/>
</dbReference>
<keyword evidence="4 7" id="KW-0812">Transmembrane</keyword>
<evidence type="ECO:0000256" key="6">
    <source>
        <dbReference type="ARBA" id="ARBA00023136"/>
    </source>
</evidence>
<evidence type="ECO:0000313" key="8">
    <source>
        <dbReference type="EMBL" id="MBS7232428.1"/>
    </source>
</evidence>
<keyword evidence="6 7" id="KW-0472">Membrane</keyword>
<evidence type="ECO:0000256" key="5">
    <source>
        <dbReference type="ARBA" id="ARBA00022989"/>
    </source>
</evidence>